<evidence type="ECO:0000313" key="2">
    <source>
        <dbReference type="EMBL" id="MCX2743441.1"/>
    </source>
</evidence>
<comment type="similarity">
    <text evidence="1">Belongs to the UPF0246 family.</text>
</comment>
<dbReference type="PANTHER" id="PTHR30283">
    <property type="entry name" value="PEROXIDE STRESS RESPONSE PROTEIN YAAA"/>
    <property type="match status" value="1"/>
</dbReference>
<name>A0ABT3RNR6_9BACT</name>
<dbReference type="PANTHER" id="PTHR30283:SF4">
    <property type="entry name" value="PEROXIDE STRESS RESISTANCE PROTEIN YAAA"/>
    <property type="match status" value="1"/>
</dbReference>
<dbReference type="Proteomes" id="UP001209885">
    <property type="component" value="Unassembled WGS sequence"/>
</dbReference>
<dbReference type="RefSeq" id="WP_266055822.1">
    <property type="nucleotide sequence ID" value="NZ_JAPFQN010000003.1"/>
</dbReference>
<dbReference type="HAMAP" id="MF_00652">
    <property type="entry name" value="UPF0246"/>
    <property type="match status" value="1"/>
</dbReference>
<evidence type="ECO:0000256" key="1">
    <source>
        <dbReference type="HAMAP-Rule" id="MF_00652"/>
    </source>
</evidence>
<keyword evidence="3" id="KW-1185">Reference proteome</keyword>
<proteinExistence type="inferred from homology"/>
<reference evidence="2 3" key="1">
    <citation type="submission" date="2022-11" db="EMBL/GenBank/DDBJ databases">
        <title>The characterization of three novel Bacteroidetes species and genomic analysis of their roles in tidal elemental geochemical cycles.</title>
        <authorList>
            <person name="Ma K."/>
        </authorList>
    </citation>
    <scope>NUCLEOTIDE SEQUENCE [LARGE SCALE GENOMIC DNA]</scope>
    <source>
        <strain evidence="2 3">M17</strain>
    </source>
</reference>
<dbReference type="InterPro" id="IPR005583">
    <property type="entry name" value="YaaA"/>
</dbReference>
<dbReference type="Pfam" id="PF03883">
    <property type="entry name" value="H2O2_YaaD"/>
    <property type="match status" value="1"/>
</dbReference>
<gene>
    <name evidence="2" type="primary">yaaA</name>
    <name evidence="2" type="ORF">OO013_06160</name>
</gene>
<organism evidence="2 3">
    <name type="scientific">Mangrovivirga halotolerans</name>
    <dbReference type="NCBI Taxonomy" id="2993936"/>
    <lineage>
        <taxon>Bacteria</taxon>
        <taxon>Pseudomonadati</taxon>
        <taxon>Bacteroidota</taxon>
        <taxon>Cytophagia</taxon>
        <taxon>Cytophagales</taxon>
        <taxon>Mangrovivirgaceae</taxon>
        <taxon>Mangrovivirga</taxon>
    </lineage>
</organism>
<dbReference type="EMBL" id="JAPFQN010000003">
    <property type="protein sequence ID" value="MCX2743441.1"/>
    <property type="molecule type" value="Genomic_DNA"/>
</dbReference>
<comment type="caution">
    <text evidence="2">The sequence shown here is derived from an EMBL/GenBank/DDBJ whole genome shotgun (WGS) entry which is preliminary data.</text>
</comment>
<protein>
    <recommendedName>
        <fullName evidence="1">UPF0246 protein OO013_06160</fullName>
    </recommendedName>
</protein>
<evidence type="ECO:0000313" key="3">
    <source>
        <dbReference type="Proteomes" id="UP001209885"/>
    </source>
</evidence>
<accession>A0ABT3RNR6</accession>
<dbReference type="NCBIfam" id="NF002542">
    <property type="entry name" value="PRK02101.1-3"/>
    <property type="match status" value="1"/>
</dbReference>
<sequence>MITIISPSKTQDFSDVDFKIDSSVPEFLNESKKLVKELKKLSVPELESLMDISKNLAELNSQRYDEFKTPFNEENAKQALAAFKGDVYTGFDLESYSESDFDFAQDHLRILSGLYGLLKPLDLIQPYRLEMKTKLENERGRDLYKFWGDRPTEKLNEQFKNHQYKILLNLASNEYFKVIDKKKLEADIVTPVFKEIKGGKAKVIAIFAKKARGEMADFIIKNKIYDPEQIKSFEGMGYSFDEELSKKSEWVFTRES</sequence>